<keyword evidence="3" id="KW-0547">Nucleotide-binding</keyword>
<evidence type="ECO:0000256" key="6">
    <source>
        <dbReference type="ARBA" id="ARBA00022970"/>
    </source>
</evidence>
<keyword evidence="5" id="KW-1278">Translocase</keyword>
<keyword evidence="6" id="KW-0029">Amino-acid transport</keyword>
<reference evidence="9" key="1">
    <citation type="submission" date="2017-02" db="EMBL/GenBank/DDBJ databases">
        <authorList>
            <person name="Regsiter A."/>
            <person name="William W."/>
        </authorList>
    </citation>
    <scope>NUCLEOTIDE SEQUENCE</scope>
    <source>
        <strain evidence="9">Bib</strain>
    </source>
</reference>
<keyword evidence="1" id="KW-0813">Transport</keyword>
<accession>A0A3P3XHR1</accession>
<sequence>MFHAGRPEEAANQALIAHPPYQAPLAGDRTMPSGAVFQDIPVSASIFPRTALRLDAISKAFGSHTVLDEISLNVPKGQIHGIIGKSGAGKTTLIRIAGLLDKPDRGSVFFEGINAPVHELRGQELLEARRKVGFIFQSFNLFASRTAGENIAFPLEAAGWPSAKIRARVQELLDLVGLADKADRPSSRLSGGEKQRVAIARALANHPSILLSDEATSALDPETTRSVLDLIRNLRDMLGLTVVMVTHQMEVVRRICDSVSVIASGSIVEEGLVSEIFAHPRSAAAKAFLKEGQHE</sequence>
<dbReference type="Pfam" id="PF00005">
    <property type="entry name" value="ABC_tran"/>
    <property type="match status" value="1"/>
</dbReference>
<dbReference type="PROSITE" id="PS00211">
    <property type="entry name" value="ABC_TRANSPORTER_1"/>
    <property type="match status" value="1"/>
</dbReference>
<feature type="domain" description="ABC transporter" evidence="8">
    <location>
        <begin position="52"/>
        <end position="289"/>
    </location>
</feature>
<dbReference type="InterPro" id="IPR017871">
    <property type="entry name" value="ABC_transporter-like_CS"/>
</dbReference>
<evidence type="ECO:0000259" key="8">
    <source>
        <dbReference type="PROSITE" id="PS50893"/>
    </source>
</evidence>
<proteinExistence type="predicted"/>
<evidence type="ECO:0000313" key="9">
    <source>
        <dbReference type="EMBL" id="SLM12027.1"/>
    </source>
</evidence>
<evidence type="ECO:0000256" key="2">
    <source>
        <dbReference type="ARBA" id="ARBA00022475"/>
    </source>
</evidence>
<dbReference type="EMBL" id="FWDM01000014">
    <property type="protein sequence ID" value="SLM12027.1"/>
    <property type="molecule type" value="Genomic_DNA"/>
</dbReference>
<keyword evidence="4 9" id="KW-0067">ATP-binding</keyword>
<evidence type="ECO:0000256" key="1">
    <source>
        <dbReference type="ARBA" id="ARBA00022448"/>
    </source>
</evidence>
<evidence type="ECO:0000256" key="5">
    <source>
        <dbReference type="ARBA" id="ARBA00022967"/>
    </source>
</evidence>
<dbReference type="InterPro" id="IPR003439">
    <property type="entry name" value="ABC_transporter-like_ATP-bd"/>
</dbReference>
<dbReference type="GO" id="GO:0006865">
    <property type="term" value="P:amino acid transport"/>
    <property type="evidence" value="ECO:0007669"/>
    <property type="project" value="UniProtKB-KW"/>
</dbReference>
<dbReference type="InterPro" id="IPR050086">
    <property type="entry name" value="MetN_ABC_transporter-like"/>
</dbReference>
<dbReference type="PROSITE" id="PS50893">
    <property type="entry name" value="ABC_TRANSPORTER_2"/>
    <property type="match status" value="1"/>
</dbReference>
<dbReference type="AlphaFoldDB" id="A0A3P3XHR1"/>
<dbReference type="InterPro" id="IPR027417">
    <property type="entry name" value="P-loop_NTPase"/>
</dbReference>
<evidence type="ECO:0000256" key="7">
    <source>
        <dbReference type="ARBA" id="ARBA00023136"/>
    </source>
</evidence>
<dbReference type="GO" id="GO:0005524">
    <property type="term" value="F:ATP binding"/>
    <property type="evidence" value="ECO:0007669"/>
    <property type="project" value="UniProtKB-KW"/>
</dbReference>
<dbReference type="Gene3D" id="3.40.50.300">
    <property type="entry name" value="P-loop containing nucleotide triphosphate hydrolases"/>
    <property type="match status" value="1"/>
</dbReference>
<dbReference type="PANTHER" id="PTHR43166:SF30">
    <property type="entry name" value="METHIONINE IMPORT ATP-BINDING PROTEIN METN"/>
    <property type="match status" value="1"/>
</dbReference>
<keyword evidence="2" id="KW-1003">Cell membrane</keyword>
<evidence type="ECO:0000256" key="3">
    <source>
        <dbReference type="ARBA" id="ARBA00022741"/>
    </source>
</evidence>
<dbReference type="GO" id="GO:0016887">
    <property type="term" value="F:ATP hydrolysis activity"/>
    <property type="evidence" value="ECO:0007669"/>
    <property type="project" value="InterPro"/>
</dbReference>
<dbReference type="InterPro" id="IPR003593">
    <property type="entry name" value="AAA+_ATPase"/>
</dbReference>
<gene>
    <name evidence="9" type="ORF">SPIROBIBN47_210184</name>
</gene>
<dbReference type="SUPFAM" id="SSF52540">
    <property type="entry name" value="P-loop containing nucleoside triphosphate hydrolases"/>
    <property type="match status" value="1"/>
</dbReference>
<keyword evidence="7" id="KW-0472">Membrane</keyword>
<protein>
    <submittedName>
        <fullName evidence="9">DL-methionine transporter subunit ATP-binding component of ABC superfamily</fullName>
    </submittedName>
</protein>
<evidence type="ECO:0000256" key="4">
    <source>
        <dbReference type="ARBA" id="ARBA00022840"/>
    </source>
</evidence>
<name>A0A3P3XHR1_9SPIR</name>
<organism evidence="9">
    <name type="scientific">uncultured spirochete</name>
    <dbReference type="NCBI Taxonomy" id="156406"/>
    <lineage>
        <taxon>Bacteria</taxon>
        <taxon>Pseudomonadati</taxon>
        <taxon>Spirochaetota</taxon>
        <taxon>Spirochaetia</taxon>
        <taxon>Spirochaetales</taxon>
        <taxon>environmental samples</taxon>
    </lineage>
</organism>
<dbReference type="SMART" id="SM00382">
    <property type="entry name" value="AAA"/>
    <property type="match status" value="1"/>
</dbReference>
<dbReference type="PANTHER" id="PTHR43166">
    <property type="entry name" value="AMINO ACID IMPORT ATP-BINDING PROTEIN"/>
    <property type="match status" value="1"/>
</dbReference>